<evidence type="ECO:0008006" key="3">
    <source>
        <dbReference type="Google" id="ProtNLM"/>
    </source>
</evidence>
<evidence type="ECO:0000313" key="2">
    <source>
        <dbReference type="Proteomes" id="UP000507470"/>
    </source>
</evidence>
<dbReference type="Gene3D" id="2.120.10.30">
    <property type="entry name" value="TolB, C-terminal domain"/>
    <property type="match status" value="1"/>
</dbReference>
<evidence type="ECO:0000313" key="1">
    <source>
        <dbReference type="EMBL" id="CAC5423752.1"/>
    </source>
</evidence>
<dbReference type="EMBL" id="CACVKT020009852">
    <property type="protein sequence ID" value="CAC5423752.1"/>
    <property type="molecule type" value="Genomic_DNA"/>
</dbReference>
<protein>
    <recommendedName>
        <fullName evidence="3">TRIM2_3</fullName>
    </recommendedName>
</protein>
<name>A0A6J8EVJ8_MYTCO</name>
<dbReference type="SUPFAM" id="SSF101898">
    <property type="entry name" value="NHL repeat"/>
    <property type="match status" value="1"/>
</dbReference>
<dbReference type="OrthoDB" id="6065984at2759"/>
<dbReference type="Proteomes" id="UP000507470">
    <property type="component" value="Unassembled WGS sequence"/>
</dbReference>
<accession>A0A6J8EVJ8</accession>
<dbReference type="AlphaFoldDB" id="A0A6J8EVJ8"/>
<organism evidence="1 2">
    <name type="scientific">Mytilus coruscus</name>
    <name type="common">Sea mussel</name>
    <dbReference type="NCBI Taxonomy" id="42192"/>
    <lineage>
        <taxon>Eukaryota</taxon>
        <taxon>Metazoa</taxon>
        <taxon>Spiralia</taxon>
        <taxon>Lophotrochozoa</taxon>
        <taxon>Mollusca</taxon>
        <taxon>Bivalvia</taxon>
        <taxon>Autobranchia</taxon>
        <taxon>Pteriomorphia</taxon>
        <taxon>Mytilida</taxon>
        <taxon>Mytiloidea</taxon>
        <taxon>Mytilidae</taxon>
        <taxon>Mytilinae</taxon>
        <taxon>Mytilus</taxon>
    </lineage>
</organism>
<reference evidence="1 2" key="1">
    <citation type="submission" date="2020-06" db="EMBL/GenBank/DDBJ databases">
        <authorList>
            <person name="Li R."/>
            <person name="Bekaert M."/>
        </authorList>
    </citation>
    <scope>NUCLEOTIDE SEQUENCE [LARGE SCALE GENOMIC DNA]</scope>
    <source>
        <strain evidence="2">wild</strain>
    </source>
</reference>
<gene>
    <name evidence="1" type="ORF">MCOR_55722</name>
</gene>
<sequence>MNQEGKYIKNIPAEDKCYDVAVIDKDTVASPLVKQKNIVIVDVNSSKVQRSIPTSSKCCNINYIGKQLVVNLTNKTIQFFHLSGNILSTLSTAKNSSHCSVFNGEFYYTTHRSHAVYSTDLNGEIRWMFGCQKSDCPTGISNDASGNIFVACSDSNQLVVVGQDGKKSRILLTKEDGLHEPIATHYNRISNNILVCNVSGQCFVYKVIN</sequence>
<keyword evidence="2" id="KW-1185">Reference proteome</keyword>
<proteinExistence type="predicted"/>
<dbReference type="InterPro" id="IPR011042">
    <property type="entry name" value="6-blade_b-propeller_TolB-like"/>
</dbReference>